<feature type="compositionally biased region" description="Polar residues" evidence="1">
    <location>
        <begin position="560"/>
        <end position="570"/>
    </location>
</feature>
<dbReference type="STRING" id="675120.M2YKI4"/>
<feature type="region of interest" description="Disordered" evidence="1">
    <location>
        <begin position="662"/>
        <end position="810"/>
    </location>
</feature>
<protein>
    <submittedName>
        <fullName evidence="2">Uncharacterized protein</fullName>
    </submittedName>
</protein>
<feature type="compositionally biased region" description="Basic and acidic residues" evidence="1">
    <location>
        <begin position="473"/>
        <end position="495"/>
    </location>
</feature>
<evidence type="ECO:0000313" key="2">
    <source>
        <dbReference type="EMBL" id="EME39375.1"/>
    </source>
</evidence>
<feature type="region of interest" description="Disordered" evidence="1">
    <location>
        <begin position="1"/>
        <end position="213"/>
    </location>
</feature>
<accession>M2YKI4</accession>
<feature type="compositionally biased region" description="Low complexity" evidence="1">
    <location>
        <begin position="236"/>
        <end position="248"/>
    </location>
</feature>
<feature type="compositionally biased region" description="Polar residues" evidence="1">
    <location>
        <begin position="100"/>
        <end position="139"/>
    </location>
</feature>
<sequence>MSATGGLPSSGPADQGAVVPRSATGPHGVTGTGHPGVGTAQSGSSVGRGSAESERSVGTDTALSQRQQDQALDVTQAAEPGVQSTAPAGPGSGVGEQPPAVSNTAHISAVSSPTHNGSASAGSTTVSEGEQDSNLTGSFASRPGVTDVTPAGLSGPTHHSTSEVNSALPESVKSSLDSVADTAAPKSVADQLPTTQSIAEHLPTTQQATEAAQHAAEAVARGASSLLAGISSLALGAQSAASETASQSHPESEKARDIDDLHIPGAFESETSDREDINAVKRSLPSSEQISRNLPNADTARANLTGSERPIVDQASDAARSAQKQASRHIPSADTARASVTGSERPILDQARDATRSAQDQVPDANTMGANFPGSGRPLGDQASDAASSAQIQAQQGLNYAKEQVFGHASTNKVTPTSNGSGLNAPASSQAQVPSHASSGGTSATVPSGPSTLGQTQPIVTTGIASAEAPKVSVKDGPRAREVPDLVAESYRKAGETAPLDLPAYNADQEQHKRSALDEQSTGNFGSSTKSNSGPGIGVAITSGLTAAGTAIAGAAEYARQQTHQATGTDPLTILPESAQRAIDPQTAANTSDAALQRGEAPQIVQSSQRAAGVGPDASANPFAVQEKNDVEAELKREIRPAQASSENNAVLGAVTGGLSSAGTAAANAARSAQEQVSQRLPDANTARANVTGSERPIVDQARDAATNASESAQRVAANPASVLPDSVQQSIGQNTTTGSFGEDYPSVPRANQTESQLTSSSGPEPGTGVAPLTGAADTRPAHAGTASGIPRNTVESSAASDVSYEHRPKTLPRSEIAVREQERGLGEGDATAHQSVAVQPVSNTSHTGTGFDNVDLHSGVHNGVVGVGSSNPLGGAAAVLSHATSTQPREEAVVGHIRDDLEHVDLSKGVRNGVIGAGARGNETTQ</sequence>
<proteinExistence type="predicted"/>
<gene>
    <name evidence="2" type="ORF">DOTSEDRAFT_75170</name>
</gene>
<feature type="compositionally biased region" description="Low complexity" evidence="1">
    <location>
        <begin position="381"/>
        <end position="396"/>
    </location>
</feature>
<keyword evidence="3" id="KW-1185">Reference proteome</keyword>
<feature type="compositionally biased region" description="Polar residues" evidence="1">
    <location>
        <begin position="518"/>
        <end position="534"/>
    </location>
</feature>
<feature type="compositionally biased region" description="Polar residues" evidence="1">
    <location>
        <begin position="727"/>
        <end position="740"/>
    </location>
</feature>
<feature type="region of interest" description="Disordered" evidence="1">
    <location>
        <begin position="559"/>
        <end position="621"/>
    </location>
</feature>
<dbReference type="Proteomes" id="UP000016933">
    <property type="component" value="Unassembled WGS sequence"/>
</dbReference>
<feature type="compositionally biased region" description="Basic and acidic residues" evidence="1">
    <location>
        <begin position="346"/>
        <end position="355"/>
    </location>
</feature>
<dbReference type="HOGENOM" id="CLU_315216_0_0_1"/>
<feature type="compositionally biased region" description="Polar residues" evidence="1">
    <location>
        <begin position="58"/>
        <end position="70"/>
    </location>
</feature>
<organism evidence="2 3">
    <name type="scientific">Dothistroma septosporum (strain NZE10 / CBS 128990)</name>
    <name type="common">Red band needle blight fungus</name>
    <name type="synonym">Mycosphaerella pini</name>
    <dbReference type="NCBI Taxonomy" id="675120"/>
    <lineage>
        <taxon>Eukaryota</taxon>
        <taxon>Fungi</taxon>
        <taxon>Dikarya</taxon>
        <taxon>Ascomycota</taxon>
        <taxon>Pezizomycotina</taxon>
        <taxon>Dothideomycetes</taxon>
        <taxon>Dothideomycetidae</taxon>
        <taxon>Mycosphaerellales</taxon>
        <taxon>Mycosphaerellaceae</taxon>
        <taxon>Dothistroma</taxon>
    </lineage>
</organism>
<dbReference type="OrthoDB" id="3645375at2759"/>
<feature type="compositionally biased region" description="Polar residues" evidence="1">
    <location>
        <begin position="750"/>
        <end position="763"/>
    </location>
</feature>
<evidence type="ECO:0000256" key="1">
    <source>
        <dbReference type="SAM" id="MobiDB-lite"/>
    </source>
</evidence>
<feature type="compositionally biased region" description="Polar residues" evidence="1">
    <location>
        <begin position="284"/>
        <end position="306"/>
    </location>
</feature>
<dbReference type="eggNOG" id="ENOG502T3BS">
    <property type="taxonomic scope" value="Eukaryota"/>
</dbReference>
<feature type="compositionally biased region" description="Basic and acidic residues" evidence="1">
    <location>
        <begin position="250"/>
        <end position="262"/>
    </location>
</feature>
<feature type="region of interest" description="Disordered" evidence="1">
    <location>
        <begin position="236"/>
        <end position="541"/>
    </location>
</feature>
<feature type="compositionally biased region" description="Low complexity" evidence="1">
    <location>
        <begin position="204"/>
        <end position="213"/>
    </location>
</feature>
<feature type="compositionally biased region" description="Polar residues" evidence="1">
    <location>
        <begin position="409"/>
        <end position="464"/>
    </location>
</feature>
<reference evidence="3" key="1">
    <citation type="journal article" date="2012" name="PLoS Genet.">
        <title>The genomes of the fungal plant pathogens Cladosporium fulvum and Dothistroma septosporum reveal adaptation to different hosts and lifestyles but also signatures of common ancestry.</title>
        <authorList>
            <person name="de Wit P.J.G.M."/>
            <person name="van der Burgt A."/>
            <person name="Oekmen B."/>
            <person name="Stergiopoulos I."/>
            <person name="Abd-Elsalam K.A."/>
            <person name="Aerts A.L."/>
            <person name="Bahkali A.H."/>
            <person name="Beenen H.G."/>
            <person name="Chettri P."/>
            <person name="Cox M.P."/>
            <person name="Datema E."/>
            <person name="de Vries R.P."/>
            <person name="Dhillon B."/>
            <person name="Ganley A.R."/>
            <person name="Griffiths S.A."/>
            <person name="Guo Y."/>
            <person name="Hamelin R.C."/>
            <person name="Henrissat B."/>
            <person name="Kabir M.S."/>
            <person name="Jashni M.K."/>
            <person name="Kema G."/>
            <person name="Klaubauf S."/>
            <person name="Lapidus A."/>
            <person name="Levasseur A."/>
            <person name="Lindquist E."/>
            <person name="Mehrabi R."/>
            <person name="Ohm R.A."/>
            <person name="Owen T.J."/>
            <person name="Salamov A."/>
            <person name="Schwelm A."/>
            <person name="Schijlen E."/>
            <person name="Sun H."/>
            <person name="van den Burg H.A."/>
            <person name="van Ham R.C.H.J."/>
            <person name="Zhang S."/>
            <person name="Goodwin S.B."/>
            <person name="Grigoriev I.V."/>
            <person name="Collemare J."/>
            <person name="Bradshaw R.E."/>
        </authorList>
    </citation>
    <scope>NUCLEOTIDE SEQUENCE [LARGE SCALE GENOMIC DNA]</scope>
    <source>
        <strain evidence="3">NZE10 / CBS 128990</strain>
    </source>
</reference>
<dbReference type="EMBL" id="KB446545">
    <property type="protein sequence ID" value="EME39375.1"/>
    <property type="molecule type" value="Genomic_DNA"/>
</dbReference>
<dbReference type="AlphaFoldDB" id="M2YKI4"/>
<feature type="compositionally biased region" description="Low complexity" evidence="1">
    <location>
        <begin position="662"/>
        <end position="673"/>
    </location>
</feature>
<evidence type="ECO:0000313" key="3">
    <source>
        <dbReference type="Proteomes" id="UP000016933"/>
    </source>
</evidence>
<dbReference type="OMA" id="ARQQTHQ"/>
<reference evidence="2 3" key="2">
    <citation type="journal article" date="2012" name="PLoS Pathog.">
        <title>Diverse lifestyles and strategies of plant pathogenesis encoded in the genomes of eighteen Dothideomycetes fungi.</title>
        <authorList>
            <person name="Ohm R.A."/>
            <person name="Feau N."/>
            <person name="Henrissat B."/>
            <person name="Schoch C.L."/>
            <person name="Horwitz B.A."/>
            <person name="Barry K.W."/>
            <person name="Condon B.J."/>
            <person name="Copeland A.C."/>
            <person name="Dhillon B."/>
            <person name="Glaser F."/>
            <person name="Hesse C.N."/>
            <person name="Kosti I."/>
            <person name="LaButti K."/>
            <person name="Lindquist E.A."/>
            <person name="Lucas S."/>
            <person name="Salamov A.A."/>
            <person name="Bradshaw R.E."/>
            <person name="Ciuffetti L."/>
            <person name="Hamelin R.C."/>
            <person name="Kema G.H.J."/>
            <person name="Lawrence C."/>
            <person name="Scott J.A."/>
            <person name="Spatafora J.W."/>
            <person name="Turgeon B.G."/>
            <person name="de Wit P.J.G.M."/>
            <person name="Zhong S."/>
            <person name="Goodwin S.B."/>
            <person name="Grigoriev I.V."/>
        </authorList>
    </citation>
    <scope>NUCLEOTIDE SEQUENCE [LARGE SCALE GENOMIC DNA]</scope>
    <source>
        <strain evidence="3">NZE10 / CBS 128990</strain>
    </source>
</reference>
<name>M2YKI4_DOTSN</name>